<reference evidence="2 3" key="1">
    <citation type="journal article" date="2009" name="BMC Genomics">
        <title>The complete genome sequence of Xanthomonas albilineans provides new insights into the reductive genome evolution of the xylem-limited Xanthomonadaceae.</title>
        <authorList>
            <person name="Pieretti I."/>
            <person name="Royer M."/>
            <person name="Barbe V."/>
            <person name="Carrere S."/>
            <person name="Koebnik R."/>
            <person name="Cociancich S."/>
            <person name="Couloux A."/>
            <person name="Darrasse A."/>
            <person name="Gouzy J."/>
            <person name="Jacques M.A."/>
            <person name="Lauber E."/>
            <person name="Manceau C."/>
            <person name="Mangenot S."/>
            <person name="Poussier S."/>
            <person name="Segurens B."/>
            <person name="Szurek B."/>
            <person name="Verdier V."/>
            <person name="Arlat M."/>
            <person name="Rott P."/>
        </authorList>
    </citation>
    <scope>NUCLEOTIDE SEQUENCE [LARGE SCALE GENOMIC DNA]</scope>
    <source>
        <strain evidence="3">GPE PC73 / CFBP 7063</strain>
    </source>
</reference>
<dbReference type="AlphaFoldDB" id="D2U8R0"/>
<feature type="domain" description="FAD-dependent urate hydroxylase HpyO/Asp monooxygenase CreE-like FAD/NAD(P)-binding" evidence="1">
    <location>
        <begin position="20"/>
        <end position="172"/>
    </location>
</feature>
<dbReference type="InterPro" id="IPR052189">
    <property type="entry name" value="L-asp_N-monooxygenase_NS-form"/>
</dbReference>
<dbReference type="eggNOG" id="COG4529">
    <property type="taxonomic scope" value="Bacteria"/>
</dbReference>
<proteinExistence type="predicted"/>
<sequence>MPNMSELLPSKPIDDDCDVAIIGGGAAGVLAALHLLHQADGPLRLQLIESQPALAQGVAYATPRAEHLLNVPVGRMSAFANAPEDFLDWLQHQALYPELTRDALAQAYVQRRHYAVYLRTRLTQAQATRPARLQWRQARVLAMQPDAAGGHMLHLHDARQLRAGATVLALGNSLRPLPARGAASLSESMRVEAWNYPQLCEIPREATVCIVGSGLSMADSVLTLLSNAHRGLVHVVSRHALLPLPHAAHGTPAEFDPQALLALSLRQRLRALRGYAAAAQAHGHPWQSVMDRVRPFGQALWQSLSATEQRRFLRHTVRYWDVHRHRVAEPVYAQLQEIHRSGQLRVHRARLESVSAVDTCVQVNGMGADGVPLQLQAHCVINATGVELRVQTIRNPLLHQLLGSGHAQQGPHGIGLATGADGALLDANGRADPRIRVLGSLRIGSLWESLAIPELRMQAQATAQALLSLELPLARIS</sequence>
<keyword evidence="3" id="KW-1185">Reference proteome</keyword>
<organism evidence="2 3">
    <name type="scientific">Xanthomonas albilineans (strain GPE PC73 / CFBP 7063)</name>
    <dbReference type="NCBI Taxonomy" id="380358"/>
    <lineage>
        <taxon>Bacteria</taxon>
        <taxon>Pseudomonadati</taxon>
        <taxon>Pseudomonadota</taxon>
        <taxon>Gammaproteobacteria</taxon>
        <taxon>Lysobacterales</taxon>
        <taxon>Lysobacteraceae</taxon>
        <taxon>Xanthomonas</taxon>
    </lineage>
</organism>
<dbReference type="Pfam" id="PF13454">
    <property type="entry name" value="NAD_binding_9"/>
    <property type="match status" value="1"/>
</dbReference>
<dbReference type="Gene3D" id="3.50.50.60">
    <property type="entry name" value="FAD/NAD(P)-binding domain"/>
    <property type="match status" value="1"/>
</dbReference>
<accession>D2U8R0</accession>
<evidence type="ECO:0000313" key="2">
    <source>
        <dbReference type="EMBL" id="CBA14658.1"/>
    </source>
</evidence>
<dbReference type="EMBL" id="FP565176">
    <property type="protein sequence ID" value="CBA14658.1"/>
    <property type="molecule type" value="Genomic_DNA"/>
</dbReference>
<dbReference type="InterPro" id="IPR038732">
    <property type="entry name" value="HpyO/CreE_NAD-binding"/>
</dbReference>
<dbReference type="PANTHER" id="PTHR40254">
    <property type="entry name" value="BLR0577 PROTEIN"/>
    <property type="match status" value="1"/>
</dbReference>
<dbReference type="PANTHER" id="PTHR40254:SF1">
    <property type="entry name" value="BLR0577 PROTEIN"/>
    <property type="match status" value="1"/>
</dbReference>
<evidence type="ECO:0000313" key="3">
    <source>
        <dbReference type="Proteomes" id="UP000001890"/>
    </source>
</evidence>
<protein>
    <recommendedName>
        <fullName evidence="1">FAD-dependent urate hydroxylase HpyO/Asp monooxygenase CreE-like FAD/NAD(P)-binding domain-containing protein</fullName>
    </recommendedName>
</protein>
<dbReference type="STRING" id="380358.XALC_0112"/>
<dbReference type="PRINTS" id="PR00368">
    <property type="entry name" value="FADPNR"/>
</dbReference>
<name>D2U8R0_XANAP</name>
<gene>
    <name evidence="2" type="ordered locus">XALc_0112</name>
</gene>
<dbReference type="SUPFAM" id="SSF51905">
    <property type="entry name" value="FAD/NAD(P)-binding domain"/>
    <property type="match status" value="2"/>
</dbReference>
<dbReference type="InterPro" id="IPR036188">
    <property type="entry name" value="FAD/NAD-bd_sf"/>
</dbReference>
<dbReference type="KEGG" id="xal:XALC_0112"/>
<evidence type="ECO:0000259" key="1">
    <source>
        <dbReference type="Pfam" id="PF13454"/>
    </source>
</evidence>
<dbReference type="Proteomes" id="UP000001890">
    <property type="component" value="Chromosome"/>
</dbReference>